<dbReference type="EC" id="3.2.1.8" evidence="12"/>
<dbReference type="PROSITE" id="PS00591">
    <property type="entry name" value="GH10_1"/>
    <property type="match status" value="1"/>
</dbReference>
<dbReference type="CDD" id="cd00005">
    <property type="entry name" value="CBM9_like_1"/>
    <property type="match status" value="1"/>
</dbReference>
<keyword evidence="7 12" id="KW-0378">Hydrolase</keyword>
<dbReference type="SUPFAM" id="SSF49344">
    <property type="entry name" value="CBD9-like"/>
    <property type="match status" value="1"/>
</dbReference>
<feature type="domain" description="SLH" evidence="15">
    <location>
        <begin position="1293"/>
        <end position="1356"/>
    </location>
</feature>
<evidence type="ECO:0000313" key="17">
    <source>
        <dbReference type="EMBL" id="CAG5076157.1"/>
    </source>
</evidence>
<dbReference type="SMART" id="SM00633">
    <property type="entry name" value="Glyco_10"/>
    <property type="match status" value="1"/>
</dbReference>
<evidence type="ECO:0000256" key="12">
    <source>
        <dbReference type="RuleBase" id="RU361174"/>
    </source>
</evidence>
<organism evidence="17 18">
    <name type="scientific">Thermobacillus xylanilyticus</name>
    <dbReference type="NCBI Taxonomy" id="76633"/>
    <lineage>
        <taxon>Bacteria</taxon>
        <taxon>Bacillati</taxon>
        <taxon>Bacillota</taxon>
        <taxon>Bacilli</taxon>
        <taxon>Bacillales</taxon>
        <taxon>Paenibacillaceae</taxon>
        <taxon>Thermobacillus</taxon>
    </lineage>
</organism>
<feature type="region of interest" description="Disordered" evidence="13">
    <location>
        <begin position="1065"/>
        <end position="1089"/>
    </location>
</feature>
<dbReference type="Pfam" id="PF06452">
    <property type="entry name" value="CBM9_1"/>
    <property type="match status" value="1"/>
</dbReference>
<dbReference type="InterPro" id="IPR031158">
    <property type="entry name" value="GH10_AS"/>
</dbReference>
<dbReference type="Pfam" id="PF00331">
    <property type="entry name" value="Glyco_hydro_10"/>
    <property type="match status" value="1"/>
</dbReference>
<dbReference type="InterPro" id="IPR044846">
    <property type="entry name" value="GH10"/>
</dbReference>
<proteinExistence type="inferred from homology"/>
<protein>
    <recommendedName>
        <fullName evidence="12">Beta-xylanase</fullName>
        <ecNumber evidence="12">3.2.1.8</ecNumber>
    </recommendedName>
</protein>
<dbReference type="InterPro" id="IPR010502">
    <property type="entry name" value="Carb-bd_dom_fam9"/>
</dbReference>
<feature type="domain" description="SLH" evidence="15">
    <location>
        <begin position="1420"/>
        <end position="1474"/>
    </location>
</feature>
<feature type="domain" description="GH10" evidence="16">
    <location>
        <begin position="520"/>
        <end position="867"/>
    </location>
</feature>
<dbReference type="Gene3D" id="3.20.20.80">
    <property type="entry name" value="Glycosidases"/>
    <property type="match status" value="1"/>
</dbReference>
<keyword evidence="9 12" id="KW-0326">Glycosidase</keyword>
<reference evidence="17 18" key="1">
    <citation type="submission" date="2021-04" db="EMBL/GenBank/DDBJ databases">
        <authorList>
            <person name="Rakotoarivonina H."/>
        </authorList>
    </citation>
    <scope>NUCLEOTIDE SEQUENCE [LARGE SCALE GENOMIC DNA]</scope>
    <source>
        <strain evidence="17 18">XE</strain>
    </source>
</reference>
<gene>
    <name evidence="17" type="primary">txxe3856-xyn10</name>
    <name evidence="17" type="ORF">TXXE_00055</name>
</gene>
<dbReference type="PROSITE" id="PS51760">
    <property type="entry name" value="GH10_2"/>
    <property type="match status" value="1"/>
</dbReference>
<dbReference type="GO" id="GO:0031176">
    <property type="term" value="F:endo-1,4-beta-xylanase activity"/>
    <property type="evidence" value="ECO:0007669"/>
    <property type="project" value="UniProtKB-EC"/>
</dbReference>
<evidence type="ECO:0000256" key="10">
    <source>
        <dbReference type="ARBA" id="ARBA00023326"/>
    </source>
</evidence>
<feature type="chain" id="PRO_5046923790" description="Beta-xylanase" evidence="14">
    <location>
        <begin position="25"/>
        <end position="1474"/>
    </location>
</feature>
<evidence type="ECO:0000256" key="3">
    <source>
        <dbReference type="ARBA" id="ARBA00007495"/>
    </source>
</evidence>
<dbReference type="InterPro" id="IPR001000">
    <property type="entry name" value="GH10_dom"/>
</dbReference>
<dbReference type="SUPFAM" id="SSF51445">
    <property type="entry name" value="(Trans)glycosidases"/>
    <property type="match status" value="1"/>
</dbReference>
<feature type="domain" description="SLH" evidence="15">
    <location>
        <begin position="1358"/>
        <end position="1417"/>
    </location>
</feature>
<dbReference type="SUPFAM" id="SSF49785">
    <property type="entry name" value="Galactose-binding domain-like"/>
    <property type="match status" value="3"/>
</dbReference>
<feature type="compositionally biased region" description="Pro residues" evidence="13">
    <location>
        <begin position="1076"/>
        <end position="1086"/>
    </location>
</feature>
<dbReference type="EMBL" id="CAJRAY010000001">
    <property type="protein sequence ID" value="CAG5076157.1"/>
    <property type="molecule type" value="Genomic_DNA"/>
</dbReference>
<keyword evidence="8 12" id="KW-0119">Carbohydrate metabolism</keyword>
<keyword evidence="4" id="KW-0858">Xylan degradation</keyword>
<keyword evidence="5 14" id="KW-0732">Signal</keyword>
<dbReference type="InterPro" id="IPR008979">
    <property type="entry name" value="Galactose-bd-like_sf"/>
</dbReference>
<comment type="caution">
    <text evidence="17">The sequence shown here is derived from an EMBL/GenBank/DDBJ whole genome shotgun (WGS) entry which is preliminary data.</text>
</comment>
<keyword evidence="18" id="KW-1185">Reference proteome</keyword>
<evidence type="ECO:0000256" key="13">
    <source>
        <dbReference type="SAM" id="MobiDB-lite"/>
    </source>
</evidence>
<dbReference type="PANTHER" id="PTHR31490:SF90">
    <property type="entry name" value="ENDO-1,4-BETA-XYLANASE A"/>
    <property type="match status" value="1"/>
</dbReference>
<evidence type="ECO:0000256" key="5">
    <source>
        <dbReference type="ARBA" id="ARBA00022729"/>
    </source>
</evidence>
<feature type="signal peptide" evidence="14">
    <location>
        <begin position="1"/>
        <end position="24"/>
    </location>
</feature>
<evidence type="ECO:0000256" key="7">
    <source>
        <dbReference type="ARBA" id="ARBA00022801"/>
    </source>
</evidence>
<comment type="similarity">
    <text evidence="3 12">Belongs to the glycosyl hydrolase 10 (cellulase F) family.</text>
</comment>
<accession>A0ABM8UZ22</accession>
<dbReference type="Gene3D" id="2.60.40.1190">
    <property type="match status" value="1"/>
</dbReference>
<keyword evidence="10 12" id="KW-0624">Polysaccharide degradation</keyword>
<dbReference type="InterPro" id="IPR001119">
    <property type="entry name" value="SLH_dom"/>
</dbReference>
<dbReference type="Gene3D" id="2.60.120.260">
    <property type="entry name" value="Galactose-binding domain-like"/>
    <property type="match status" value="3"/>
</dbReference>
<keyword evidence="6" id="KW-0677">Repeat</keyword>
<sequence length="1474" mass="160429">MRSRLRKHLASLLALVMLIPGGFAVPLTASAAGDPAVVYHETFASGIGKTEQSGGASLQHATGVYFDGNDDGGALYVTNRTNPWDAADYSVSSVPLQTGNTYTVTASVYADPADLQELDKLTIVAAVVTTDDQYRQQKSVELEPGKPATLTETFTVEDHDKAFRIQTDANGKEIPYYIGEIKFILTGTGGPEKPGQKVVLSQSFEDGDYTGWSRKSWGGQGTLEVSGDVASDGSKSLKFTNRESADSQPLLNLTGVMKPGRTYDVSLNVRLGAGSGQFHIASKINSPLLDNQYPWLVGNQDVTANDWTTFAAKEVEIPADTSEVLLWIESAESNTLTSDIYIDEVLIVDVTSGGEDPGDVDKSGIFDDFESGIGNWVRRFGAGGIEVTQEDNHTEGGKHSLKTTASAQYDGPLLDVRGKMARGHQYELSAWVKMARGEEPTVIRISVQYGENSFANVSPDVTVTDGEWVKLSGTYTQSVTPGEYLNAYVEVANDYGGPRTFLIDDFELKYIGPVAGPNPDFSLPAIKDIYKDQFLIGNIMNPGNFDDEIRSKMLKHHYNLLTAENAMKPEYAYKPGTREFDLTDEIALAEQAIANGFKVHGHVLVWHSQSPDWLHTQVDANGTPLRDANGNILYLDKEEALNNLRTHIRTVVKTIGDRVISWDVVNEAMNDNPPNPADWRDSLRRSGWYYAIGPDYIYEAYKTAREVIDENGWDIELYYNDYNDDNQNKATAIANMVQELNERYAAETKSDKKLIDGIGMQSHYNLNTNPDNVRASIERIIGLGLKVGITELDVMAGTNGTITEDQAIRQGWLYAQLFQLYKEYADHITRVTFWGVDDGTSWRSENSPLLFDGRYQAKPAYYAVMDPAKFIEEHPPAEKEYQEGTAAYGTPAVDGTEDAVWSRAEELPIARFQTAHNGATGTARVLWDDRNLYVLIKVQDTALDQTSDLPYEQDSVEVFLDETNSKAPSYGPGIGQYRVNYENAATFNPESIAEGFESAVVVNGTNYTVEMKIPFKTITPANGRKIGFDAQINDAKDGVRQSVAIWNDLTGQGWQDPSVFGVLTLTGKPQSGGGPSPTPSPAPAPEPAVAEDGTVTVKPTIANGRAKASLSGGTLSQALELAAADDTGRKIVVLDIDAEDAEAVDVELPAGFLAADEPYVIRLRTPLGIVDLPSNMLAGIAGDAETITIAISGVDDLELDEAVRNRIGDRPAISLNVLADGEAIAWNNPNAPVTVSIPYEPTAEELANPGHLVVWYIDGDGRATAVPNGRYDAESGAVVFRTTHFSVYAVAYVVKTFDDIDRVPWAKQAIEAMASRDIIDGSGGSNFDPHAFVTRAEFAALLVRALELKDTGKTVAMFSDVAKTDEFYDEVRIAKQHGFVSGNLLNRFNPNSPITRQDMMVMVDLALRAAGRPLPEGGSLLRFKDAGDVAAYARSSAEKLVAAGIVQGAGGTLVPGNRLTRAEAAVILYRIWAH</sequence>
<dbReference type="PANTHER" id="PTHR31490">
    <property type="entry name" value="GLYCOSYL HYDROLASE"/>
    <property type="match status" value="1"/>
</dbReference>
<evidence type="ECO:0000256" key="11">
    <source>
        <dbReference type="PROSITE-ProRule" id="PRU10061"/>
    </source>
</evidence>
<evidence type="ECO:0000259" key="16">
    <source>
        <dbReference type="PROSITE" id="PS51760"/>
    </source>
</evidence>
<dbReference type="Pfam" id="PF02018">
    <property type="entry name" value="CBM_4_9"/>
    <property type="match status" value="3"/>
</dbReference>
<evidence type="ECO:0000256" key="8">
    <source>
        <dbReference type="ARBA" id="ARBA00023277"/>
    </source>
</evidence>
<dbReference type="PROSITE" id="PS51272">
    <property type="entry name" value="SLH"/>
    <property type="match status" value="3"/>
</dbReference>
<dbReference type="Proteomes" id="UP000681526">
    <property type="component" value="Unassembled WGS sequence"/>
</dbReference>
<feature type="active site" description="Nucleophile" evidence="11">
    <location>
        <position position="791"/>
    </location>
</feature>
<evidence type="ECO:0000256" key="2">
    <source>
        <dbReference type="ARBA" id="ARBA00004851"/>
    </source>
</evidence>
<evidence type="ECO:0000313" key="18">
    <source>
        <dbReference type="Proteomes" id="UP000681526"/>
    </source>
</evidence>
<dbReference type="PRINTS" id="PR00134">
    <property type="entry name" value="GLHYDRLASE10"/>
</dbReference>
<evidence type="ECO:0000256" key="1">
    <source>
        <dbReference type="ARBA" id="ARBA00000681"/>
    </source>
</evidence>
<dbReference type="RefSeq" id="WP_213482973.1">
    <property type="nucleotide sequence ID" value="NZ_CAJRAY010000001.1"/>
</dbReference>
<dbReference type="InterPro" id="IPR017853">
    <property type="entry name" value="GH"/>
</dbReference>
<dbReference type="Pfam" id="PF00395">
    <property type="entry name" value="SLH"/>
    <property type="match status" value="3"/>
</dbReference>
<evidence type="ECO:0000259" key="15">
    <source>
        <dbReference type="PROSITE" id="PS51272"/>
    </source>
</evidence>
<evidence type="ECO:0000256" key="4">
    <source>
        <dbReference type="ARBA" id="ARBA00022651"/>
    </source>
</evidence>
<comment type="pathway">
    <text evidence="2">Glycan degradation; xylan degradation.</text>
</comment>
<evidence type="ECO:0000256" key="9">
    <source>
        <dbReference type="ARBA" id="ARBA00023295"/>
    </source>
</evidence>
<dbReference type="InterPro" id="IPR003305">
    <property type="entry name" value="CenC_carb-bd"/>
</dbReference>
<evidence type="ECO:0000256" key="14">
    <source>
        <dbReference type="SAM" id="SignalP"/>
    </source>
</evidence>
<comment type="catalytic activity">
    <reaction evidence="1 12">
        <text>Endohydrolysis of (1-&gt;4)-beta-D-xylosidic linkages in xylans.</text>
        <dbReference type="EC" id="3.2.1.8"/>
    </reaction>
</comment>
<evidence type="ECO:0000256" key="6">
    <source>
        <dbReference type="ARBA" id="ARBA00022737"/>
    </source>
</evidence>
<name>A0ABM8UZ22_THEXY</name>